<keyword evidence="4" id="KW-1185">Reference proteome</keyword>
<dbReference type="Proteomes" id="UP001157125">
    <property type="component" value="Unassembled WGS sequence"/>
</dbReference>
<dbReference type="EMBL" id="BSUN01000001">
    <property type="protein sequence ID" value="GMA36834.1"/>
    <property type="molecule type" value="Genomic_DNA"/>
</dbReference>
<protein>
    <submittedName>
        <fullName evidence="3">NADP-dependent aryl-alcohol dehydrogenase</fullName>
    </submittedName>
</protein>
<dbReference type="InterPro" id="IPR023210">
    <property type="entry name" value="NADP_OxRdtase_dom"/>
</dbReference>
<dbReference type="Gene3D" id="3.20.20.100">
    <property type="entry name" value="NADP-dependent oxidoreductase domain"/>
    <property type="match status" value="1"/>
</dbReference>
<accession>A0ABQ6IG05</accession>
<evidence type="ECO:0000313" key="4">
    <source>
        <dbReference type="Proteomes" id="UP001157125"/>
    </source>
</evidence>
<dbReference type="InterPro" id="IPR020471">
    <property type="entry name" value="AKR"/>
</dbReference>
<reference evidence="4" key="1">
    <citation type="journal article" date="2019" name="Int. J. Syst. Evol. Microbiol.">
        <title>The Global Catalogue of Microorganisms (GCM) 10K type strain sequencing project: providing services to taxonomists for standard genome sequencing and annotation.</title>
        <authorList>
            <consortium name="The Broad Institute Genomics Platform"/>
            <consortium name="The Broad Institute Genome Sequencing Center for Infectious Disease"/>
            <person name="Wu L."/>
            <person name="Ma J."/>
        </authorList>
    </citation>
    <scope>NUCLEOTIDE SEQUENCE [LARGE SCALE GENOMIC DNA]</scope>
    <source>
        <strain evidence="4">NBRC 112299</strain>
    </source>
</reference>
<organism evidence="3 4">
    <name type="scientific">Demequina litorisediminis</name>
    <dbReference type="NCBI Taxonomy" id="1849022"/>
    <lineage>
        <taxon>Bacteria</taxon>
        <taxon>Bacillati</taxon>
        <taxon>Actinomycetota</taxon>
        <taxon>Actinomycetes</taxon>
        <taxon>Micrococcales</taxon>
        <taxon>Demequinaceae</taxon>
        <taxon>Demequina</taxon>
    </lineage>
</organism>
<comment type="caution">
    <text evidence="3">The sequence shown here is derived from an EMBL/GenBank/DDBJ whole genome shotgun (WGS) entry which is preliminary data.</text>
</comment>
<dbReference type="InterPro" id="IPR050523">
    <property type="entry name" value="AKR_Detox_Biosynth"/>
</dbReference>
<dbReference type="PANTHER" id="PTHR43364:SF6">
    <property type="entry name" value="OXIDOREDUCTASE-RELATED"/>
    <property type="match status" value="1"/>
</dbReference>
<dbReference type="Pfam" id="PF00248">
    <property type="entry name" value="Aldo_ket_red"/>
    <property type="match status" value="1"/>
</dbReference>
<dbReference type="PANTHER" id="PTHR43364">
    <property type="entry name" value="NADH-SPECIFIC METHYLGLYOXAL REDUCTASE-RELATED"/>
    <property type="match status" value="1"/>
</dbReference>
<dbReference type="InterPro" id="IPR018170">
    <property type="entry name" value="Aldo/ket_reductase_CS"/>
</dbReference>
<dbReference type="PRINTS" id="PR00069">
    <property type="entry name" value="ALDKETRDTASE"/>
</dbReference>
<evidence type="ECO:0000313" key="3">
    <source>
        <dbReference type="EMBL" id="GMA36834.1"/>
    </source>
</evidence>
<dbReference type="SUPFAM" id="SSF51430">
    <property type="entry name" value="NAD(P)-linked oxidoreductase"/>
    <property type="match status" value="1"/>
</dbReference>
<sequence length="339" mass="35641">MAGNPRGTPAVGTGMTAIPDTSTTLGSLDLADAPLALGGNVLGWTAGQDDSFAVLGGFADAGGRLIDTADVYSAWAPGHAGGESEEMIGRWLAATGRREDVLIATKVSQHADFPGLSAANIRAAAEASLQRLGTDRIDLYYAHFDHDEPIEETAAAFSALVDQGLVREIGISNFSAERIDAWMDAVAANGLHRPVALQPHYNLVERGFEGQLRDAAERHGLGVLPYWALASGFLTGKYRDADQDTHSPRAPEALKYLDERGQRALAVLDEVAAAHEVPVASVALAWLVAQPTVAAPIASARHAGQARGAPGRHAAHPRRRRGAGAHRRIGLGCRRPGGT</sequence>
<name>A0ABQ6IG05_9MICO</name>
<dbReference type="InterPro" id="IPR036812">
    <property type="entry name" value="NAD(P)_OxRdtase_dom_sf"/>
</dbReference>
<evidence type="ECO:0000256" key="1">
    <source>
        <dbReference type="SAM" id="MobiDB-lite"/>
    </source>
</evidence>
<evidence type="ECO:0000259" key="2">
    <source>
        <dbReference type="Pfam" id="PF00248"/>
    </source>
</evidence>
<feature type="compositionally biased region" description="Basic residues" evidence="1">
    <location>
        <begin position="313"/>
        <end position="329"/>
    </location>
</feature>
<feature type="region of interest" description="Disordered" evidence="1">
    <location>
        <begin position="304"/>
        <end position="339"/>
    </location>
</feature>
<dbReference type="PROSITE" id="PS00062">
    <property type="entry name" value="ALDOKETO_REDUCTASE_2"/>
    <property type="match status" value="1"/>
</dbReference>
<feature type="domain" description="NADP-dependent oxidoreductase" evidence="2">
    <location>
        <begin position="35"/>
        <end position="307"/>
    </location>
</feature>
<gene>
    <name evidence="3" type="ORF">GCM10025876_30380</name>
</gene>
<proteinExistence type="predicted"/>